<proteinExistence type="predicted"/>
<evidence type="ECO:0000313" key="2">
    <source>
        <dbReference type="Proteomes" id="UP000564425"/>
    </source>
</evidence>
<dbReference type="EMBL" id="JACDUH010000003">
    <property type="protein sequence ID" value="MBA2851722.1"/>
    <property type="molecule type" value="Genomic_DNA"/>
</dbReference>
<name>A0A7J9NVL3_METMI</name>
<dbReference type="AlphaFoldDB" id="A0A7J9NVL3"/>
<sequence length="48" mass="5364">MEMQIKDDQVIVKIENETIVITKISTNGVGETDVADVDGYTINTTYEE</sequence>
<organism evidence="1 2">
    <name type="scientific">Methanococcus maripaludis</name>
    <name type="common">Methanococcus deltae</name>
    <dbReference type="NCBI Taxonomy" id="39152"/>
    <lineage>
        <taxon>Archaea</taxon>
        <taxon>Methanobacteriati</taxon>
        <taxon>Methanobacteriota</taxon>
        <taxon>Methanomada group</taxon>
        <taxon>Methanococci</taxon>
        <taxon>Methanococcales</taxon>
        <taxon>Methanococcaceae</taxon>
        <taxon>Methanococcus</taxon>
    </lineage>
</organism>
<comment type="caution">
    <text evidence="1">The sequence shown here is derived from an EMBL/GenBank/DDBJ whole genome shotgun (WGS) entry which is preliminary data.</text>
</comment>
<protein>
    <submittedName>
        <fullName evidence="1">Uncharacterized protein</fullName>
    </submittedName>
</protein>
<evidence type="ECO:0000313" key="1">
    <source>
        <dbReference type="EMBL" id="MBA2851722.1"/>
    </source>
</evidence>
<dbReference type="Proteomes" id="UP000564425">
    <property type="component" value="Unassembled WGS sequence"/>
</dbReference>
<accession>A0A7J9NVL3</accession>
<dbReference type="RefSeq" id="WP_181501545.1">
    <property type="nucleotide sequence ID" value="NZ_JACDUH010000003.1"/>
</dbReference>
<reference evidence="1 2" key="1">
    <citation type="submission" date="2020-07" db="EMBL/GenBank/DDBJ databases">
        <title>Genomic Encyclopedia of Type Strains, Phase IV (KMG-V): Genome sequencing to study the core and pangenomes of soil and plant-associated prokaryotes.</title>
        <authorList>
            <person name="Whitman W."/>
        </authorList>
    </citation>
    <scope>NUCLEOTIDE SEQUENCE [LARGE SCALE GENOMIC DNA]</scope>
    <source>
        <strain evidence="1 2">A1</strain>
    </source>
</reference>
<gene>
    <name evidence="1" type="ORF">HNP86_001881</name>
</gene>